<feature type="domain" description="LRRNT" evidence="14">
    <location>
        <begin position="21"/>
        <end position="56"/>
    </location>
</feature>
<evidence type="ECO:0000256" key="11">
    <source>
        <dbReference type="ARBA" id="ARBA00023157"/>
    </source>
</evidence>
<dbReference type="GO" id="GO:0034220">
    <property type="term" value="P:monoatomic ion transmembrane transport"/>
    <property type="evidence" value="ECO:0007669"/>
    <property type="project" value="UniProtKB-KW"/>
</dbReference>
<evidence type="ECO:0000256" key="12">
    <source>
        <dbReference type="ARBA" id="ARBA00023303"/>
    </source>
</evidence>
<dbReference type="PANTHER" id="PTHR46473">
    <property type="entry name" value="GH08155P"/>
    <property type="match status" value="1"/>
</dbReference>
<keyword evidence="12" id="KW-0407">Ion channel</keyword>
<dbReference type="PROSITE" id="PS51450">
    <property type="entry name" value="LRR"/>
    <property type="match status" value="2"/>
</dbReference>
<evidence type="ECO:0000256" key="5">
    <source>
        <dbReference type="ARBA" id="ARBA00022692"/>
    </source>
</evidence>
<organism evidence="15 16">
    <name type="scientific">Setaria digitata</name>
    <dbReference type="NCBI Taxonomy" id="48799"/>
    <lineage>
        <taxon>Eukaryota</taxon>
        <taxon>Metazoa</taxon>
        <taxon>Ecdysozoa</taxon>
        <taxon>Nematoda</taxon>
        <taxon>Chromadorea</taxon>
        <taxon>Rhabditida</taxon>
        <taxon>Spirurina</taxon>
        <taxon>Spiruromorpha</taxon>
        <taxon>Filarioidea</taxon>
        <taxon>Setariidae</taxon>
        <taxon>Setaria</taxon>
    </lineage>
</organism>
<dbReference type="SUPFAM" id="SSF52058">
    <property type="entry name" value="L domain-like"/>
    <property type="match status" value="1"/>
</dbReference>
<dbReference type="Pfam" id="PF13855">
    <property type="entry name" value="LRR_8"/>
    <property type="match status" value="2"/>
</dbReference>
<evidence type="ECO:0000313" key="16">
    <source>
        <dbReference type="WBParaSite" id="sdigi.contig7.g856.t1"/>
    </source>
</evidence>
<evidence type="ECO:0000256" key="13">
    <source>
        <dbReference type="SAM" id="SignalP"/>
    </source>
</evidence>
<evidence type="ECO:0000256" key="1">
    <source>
        <dbReference type="ARBA" id="ARBA00004162"/>
    </source>
</evidence>
<dbReference type="InterPro" id="IPR003591">
    <property type="entry name" value="Leu-rich_rpt_typical-subtyp"/>
</dbReference>
<dbReference type="SMART" id="SM00369">
    <property type="entry name" value="LRR_TYP"/>
    <property type="match status" value="8"/>
</dbReference>
<keyword evidence="6 13" id="KW-0732">Signal</keyword>
<keyword evidence="3" id="KW-1003">Cell membrane</keyword>
<keyword evidence="10" id="KW-0472">Membrane</keyword>
<evidence type="ECO:0000256" key="3">
    <source>
        <dbReference type="ARBA" id="ARBA00022475"/>
    </source>
</evidence>
<name>A0A915Q0Q8_9BILA</name>
<dbReference type="Pfam" id="PF01462">
    <property type="entry name" value="LRRNT"/>
    <property type="match status" value="1"/>
</dbReference>
<evidence type="ECO:0000256" key="7">
    <source>
        <dbReference type="ARBA" id="ARBA00022737"/>
    </source>
</evidence>
<evidence type="ECO:0000256" key="2">
    <source>
        <dbReference type="ARBA" id="ARBA00022448"/>
    </source>
</evidence>
<evidence type="ECO:0000256" key="6">
    <source>
        <dbReference type="ARBA" id="ARBA00022729"/>
    </source>
</evidence>
<dbReference type="WBParaSite" id="sdigi.contig7.g856.t1">
    <property type="protein sequence ID" value="sdigi.contig7.g856.t1"/>
    <property type="gene ID" value="sdigi.contig7.g856"/>
</dbReference>
<feature type="signal peptide" evidence="13">
    <location>
        <begin position="1"/>
        <end position="20"/>
    </location>
</feature>
<proteinExistence type="predicted"/>
<dbReference type="SMART" id="SM00013">
    <property type="entry name" value="LRRNT"/>
    <property type="match status" value="1"/>
</dbReference>
<evidence type="ECO:0000259" key="14">
    <source>
        <dbReference type="SMART" id="SM00013"/>
    </source>
</evidence>
<evidence type="ECO:0000256" key="8">
    <source>
        <dbReference type="ARBA" id="ARBA00022989"/>
    </source>
</evidence>
<keyword evidence="7" id="KW-0677">Repeat</keyword>
<evidence type="ECO:0000256" key="9">
    <source>
        <dbReference type="ARBA" id="ARBA00023065"/>
    </source>
</evidence>
<evidence type="ECO:0000256" key="4">
    <source>
        <dbReference type="ARBA" id="ARBA00022614"/>
    </source>
</evidence>
<dbReference type="InterPro" id="IPR051432">
    <property type="entry name" value="KCNMA1_auxiliary"/>
</dbReference>
<reference evidence="16" key="1">
    <citation type="submission" date="2022-11" db="UniProtKB">
        <authorList>
            <consortium name="WormBaseParasite"/>
        </authorList>
    </citation>
    <scope>IDENTIFICATION</scope>
</reference>
<keyword evidence="11" id="KW-1015">Disulfide bond</keyword>
<keyword evidence="4" id="KW-0433">Leucine-rich repeat</keyword>
<dbReference type="InterPro" id="IPR001611">
    <property type="entry name" value="Leu-rich_rpt"/>
</dbReference>
<accession>A0A915Q0Q8</accession>
<keyword evidence="15" id="KW-1185">Reference proteome</keyword>
<keyword evidence="5" id="KW-0812">Transmembrane</keyword>
<evidence type="ECO:0000313" key="15">
    <source>
        <dbReference type="Proteomes" id="UP000887581"/>
    </source>
</evidence>
<keyword evidence="2" id="KW-0813">Transport</keyword>
<comment type="subcellular location">
    <subcellularLocation>
        <location evidence="1">Cell membrane</location>
        <topology evidence="1">Single-pass membrane protein</topology>
    </subcellularLocation>
</comment>
<dbReference type="InterPro" id="IPR000372">
    <property type="entry name" value="LRRNT"/>
</dbReference>
<keyword evidence="8" id="KW-1133">Transmembrane helix</keyword>
<dbReference type="Gene3D" id="3.80.10.10">
    <property type="entry name" value="Ribonuclease Inhibitor"/>
    <property type="match status" value="3"/>
</dbReference>
<dbReference type="Pfam" id="PF00560">
    <property type="entry name" value="LRR_1"/>
    <property type="match status" value="1"/>
</dbReference>
<dbReference type="Proteomes" id="UP000887581">
    <property type="component" value="Unplaced"/>
</dbReference>
<dbReference type="AlphaFoldDB" id="A0A915Q0Q8"/>
<protein>
    <submittedName>
        <fullName evidence="16">LRRNT domain-containing protein</fullName>
    </submittedName>
</protein>
<feature type="chain" id="PRO_5037064588" evidence="13">
    <location>
        <begin position="21"/>
        <end position="419"/>
    </location>
</feature>
<dbReference type="GO" id="GO:0005886">
    <property type="term" value="C:plasma membrane"/>
    <property type="evidence" value="ECO:0007669"/>
    <property type="project" value="UniProtKB-SubCell"/>
</dbReference>
<evidence type="ECO:0000256" key="10">
    <source>
        <dbReference type="ARBA" id="ARBA00023136"/>
    </source>
</evidence>
<dbReference type="PANTHER" id="PTHR46473:SF22">
    <property type="entry name" value="ELRR (EXTRACELLULAR LEUCINE-RICH REPEAT) ONLY"/>
    <property type="match status" value="1"/>
</dbReference>
<dbReference type="FunFam" id="3.80.10.10:FF:001360">
    <property type="entry name" value="Uncharacterized protein"/>
    <property type="match status" value="1"/>
</dbReference>
<keyword evidence="9" id="KW-0406">Ion transport</keyword>
<sequence>MAFILYTAAVLLLSIKSTSGICPQNCSCDNEYQLAVNCDDVKLRYLPPLLHPGTQFLRLSKCQIEQLDLDVMELYPGKFSETCLRYFNIVVIASPTKCTNYLFLGKSAFLASLRMYLDLSSNRLQRIESNALEDLGELLELNLSYNLLNNFSFEIFTGLINLQKLRIAGNQITRFDDSPLSKTLPNLRNIDLSQNMITSIPSDTFLGLKLIKAIDLSSNLLKEIPTFDQNNLVNLKYLNMNFNKLREITPHSFRQLLSLLELDLARNEFSVLSASAFDGLFHLKELKLSEQMYLRKIQNGAFSGLASLEVLNLSHSQILEYIDENAFEVSHALRTFDASYCSLKTFPSGLFDWKRVTELRLHGNPLHCDHKLLSFLPDILRLRSIHNVICASPNDLYNISISALVSVCIIALNDWTLSM</sequence>
<dbReference type="InterPro" id="IPR032675">
    <property type="entry name" value="LRR_dom_sf"/>
</dbReference>